<dbReference type="AlphaFoldDB" id="A0A0X1T4A8"/>
<evidence type="ECO:0000313" key="3">
    <source>
        <dbReference type="Proteomes" id="UP000063229"/>
    </source>
</evidence>
<dbReference type="GO" id="GO:0003677">
    <property type="term" value="F:DNA binding"/>
    <property type="evidence" value="ECO:0007669"/>
    <property type="project" value="InterPro"/>
</dbReference>
<dbReference type="EMBL" id="CP014135">
    <property type="protein sequence ID" value="AMB86792.1"/>
    <property type="molecule type" value="Genomic_DNA"/>
</dbReference>
<keyword evidence="3" id="KW-1185">Reference proteome</keyword>
<evidence type="ECO:0000313" key="2">
    <source>
        <dbReference type="EMBL" id="AMB86792.1"/>
    </source>
</evidence>
<dbReference type="Proteomes" id="UP000063229">
    <property type="component" value="Chromosome"/>
</dbReference>
<gene>
    <name evidence="2" type="ORF">AWM79_16395</name>
</gene>
<dbReference type="RefSeq" id="WP_060783282.1">
    <property type="nucleotide sequence ID" value="NZ_CP014135.1"/>
</dbReference>
<proteinExistence type="predicted"/>
<evidence type="ECO:0000259" key="1">
    <source>
        <dbReference type="Pfam" id="PF06431"/>
    </source>
</evidence>
<dbReference type="Pfam" id="PF06431">
    <property type="entry name" value="Polyoma_lg_T_C"/>
    <property type="match status" value="1"/>
</dbReference>
<feature type="domain" description="Large T antigen polyomavirus C-terminal" evidence="1">
    <location>
        <begin position="43"/>
        <end position="139"/>
    </location>
</feature>
<dbReference type="InterPro" id="IPR010932">
    <property type="entry name" value="Lg_T_Ag_Polyomavir_C"/>
</dbReference>
<reference evidence="3" key="1">
    <citation type="submission" date="2016-01" db="EMBL/GenBank/DDBJ databases">
        <authorList>
            <person name="Storey N.H."/>
            <person name="Neuman B.W."/>
        </authorList>
    </citation>
    <scope>NUCLEOTIDE SEQUENCE [LARGE SCALE GENOMIC DNA]</scope>
    <source>
        <strain evidence="3">NCPPB 2472</strain>
    </source>
</reference>
<protein>
    <recommendedName>
        <fullName evidence="1">Large T antigen polyomavirus C-terminal domain-containing protein</fullName>
    </recommendedName>
</protein>
<dbReference type="KEGG" id="pagb:AWM79_16395"/>
<sequence length="177" mass="20921">MHTKTLIMILSVLAITDAFASPLQEKEAELKYTYIASLKKAHENYNSKFEICIKNEKLKTPLKISDIEFLKKQYAQTMIFIEKKHRLSTCIYPEENIVIRKHIETLSLLRSEKILPTEEETLTQTIDIYFGLENKHDLEFKKKYELIPEELRKRFDRVVKDKSLEINFVKITDALPE</sequence>
<accession>A0A0X1T4A8</accession>
<dbReference type="GO" id="GO:0006260">
    <property type="term" value="P:DNA replication"/>
    <property type="evidence" value="ECO:0007669"/>
    <property type="project" value="InterPro"/>
</dbReference>
<name>A0A0X1T4A8_PSEAA</name>
<dbReference type="GO" id="GO:0005524">
    <property type="term" value="F:ATP binding"/>
    <property type="evidence" value="ECO:0007669"/>
    <property type="project" value="InterPro"/>
</dbReference>
<organism evidence="2 3">
    <name type="scientific">Pseudomonas agarici</name>
    <dbReference type="NCBI Taxonomy" id="46677"/>
    <lineage>
        <taxon>Bacteria</taxon>
        <taxon>Pseudomonadati</taxon>
        <taxon>Pseudomonadota</taxon>
        <taxon>Gammaproteobacteria</taxon>
        <taxon>Pseudomonadales</taxon>
        <taxon>Pseudomonadaceae</taxon>
        <taxon>Pseudomonas</taxon>
    </lineage>
</organism>